<dbReference type="Proteomes" id="UP001259832">
    <property type="component" value="Unassembled WGS sequence"/>
</dbReference>
<dbReference type="PROSITE" id="PS50088">
    <property type="entry name" value="ANK_REPEAT"/>
    <property type="match status" value="3"/>
</dbReference>
<evidence type="ECO:0000256" key="3">
    <source>
        <dbReference type="PROSITE-ProRule" id="PRU00023"/>
    </source>
</evidence>
<sequence>MKMEASSSNDMMEVHAAWLAAGAQGDVETMRNLWSQYPEWLDLNRVRPLVSDSRARRQAKFCSWGSFHLDTIGASAIHTAAWEGSLDIMRFLLESGQDPDVGDDSGLTPIMVAILRLNLMTMRCVFRDGVAVRRNTVIDCRQEQEQQVQILLKEIKLLLQFGATVDARSKDGKTALHCSTGDDAYEVAKFLLDTDAVRDAQDELGRTPLFYCIEEDGLLVTDMLLSRGANIDLDDKDGISPLKLVLQRKNLSVLQLFLNHYQCVETSTRRDFGTAILLQAVEYRAEDVVRYIVENEYASVVVRNEKGETPIHRAIKQNNPTLIELLNDLDPAGDNLTATTDELETPAHYAARYGSRRTVEMLLQCLTSVYADLQDHGTANPLNTVNKQGETSLFVTVTVRHAEDIQDMKAKLFLDHGARLFLPASLTLQLTRGGPSRLVFPVKVQNCLRLWLIKEGERSDEPEDEDDTDNTAVEALGELCMYWMSAVSCVDPWASLLSIIICTGYAHDIVPLLVEFPIQRWALPALLNHLEKYARHQLNHRLLLQLHAELQEACEVGSS</sequence>
<evidence type="ECO:0000256" key="1">
    <source>
        <dbReference type="ARBA" id="ARBA00022737"/>
    </source>
</evidence>
<feature type="repeat" description="ANK" evidence="3">
    <location>
        <begin position="204"/>
        <end position="236"/>
    </location>
</feature>
<feature type="repeat" description="ANK" evidence="3">
    <location>
        <begin position="72"/>
        <end position="104"/>
    </location>
</feature>
<name>A0AAD9GHZ8_9STRA</name>
<dbReference type="AlphaFoldDB" id="A0AAD9GHZ8"/>
<evidence type="ECO:0000256" key="2">
    <source>
        <dbReference type="ARBA" id="ARBA00023043"/>
    </source>
</evidence>
<gene>
    <name evidence="4" type="ORF">P3T76_008824</name>
</gene>
<feature type="repeat" description="ANK" evidence="3">
    <location>
        <begin position="171"/>
        <end position="203"/>
    </location>
</feature>
<dbReference type="SMART" id="SM00248">
    <property type="entry name" value="ANK"/>
    <property type="match status" value="8"/>
</dbReference>
<dbReference type="InterPro" id="IPR002110">
    <property type="entry name" value="Ankyrin_rpt"/>
</dbReference>
<dbReference type="Gene3D" id="1.25.40.20">
    <property type="entry name" value="Ankyrin repeat-containing domain"/>
    <property type="match status" value="3"/>
</dbReference>
<keyword evidence="1" id="KW-0677">Repeat</keyword>
<organism evidence="4 5">
    <name type="scientific">Phytophthora citrophthora</name>
    <dbReference type="NCBI Taxonomy" id="4793"/>
    <lineage>
        <taxon>Eukaryota</taxon>
        <taxon>Sar</taxon>
        <taxon>Stramenopiles</taxon>
        <taxon>Oomycota</taxon>
        <taxon>Peronosporomycetes</taxon>
        <taxon>Peronosporales</taxon>
        <taxon>Peronosporaceae</taxon>
        <taxon>Phytophthora</taxon>
    </lineage>
</organism>
<accession>A0AAD9GHZ8</accession>
<dbReference type="EMBL" id="JASMQC010000017">
    <property type="protein sequence ID" value="KAK1938749.1"/>
    <property type="molecule type" value="Genomic_DNA"/>
</dbReference>
<keyword evidence="5" id="KW-1185">Reference proteome</keyword>
<proteinExistence type="predicted"/>
<dbReference type="InterPro" id="IPR036770">
    <property type="entry name" value="Ankyrin_rpt-contain_sf"/>
</dbReference>
<evidence type="ECO:0000313" key="5">
    <source>
        <dbReference type="Proteomes" id="UP001259832"/>
    </source>
</evidence>
<dbReference type="Pfam" id="PF12796">
    <property type="entry name" value="Ank_2"/>
    <property type="match status" value="2"/>
</dbReference>
<evidence type="ECO:0000313" key="4">
    <source>
        <dbReference type="EMBL" id="KAK1938749.1"/>
    </source>
</evidence>
<dbReference type="PROSITE" id="PS50297">
    <property type="entry name" value="ANK_REP_REGION"/>
    <property type="match status" value="2"/>
</dbReference>
<comment type="caution">
    <text evidence="4">The sequence shown here is derived from an EMBL/GenBank/DDBJ whole genome shotgun (WGS) entry which is preliminary data.</text>
</comment>
<protein>
    <submittedName>
        <fullName evidence="4">Ankyrin-3</fullName>
    </submittedName>
</protein>
<keyword evidence="2 3" id="KW-0040">ANK repeat</keyword>
<dbReference type="Pfam" id="PF00023">
    <property type="entry name" value="Ank"/>
    <property type="match status" value="1"/>
</dbReference>
<reference evidence="4" key="1">
    <citation type="submission" date="2023-08" db="EMBL/GenBank/DDBJ databases">
        <title>Reference Genome Resource for the Citrus Pathogen Phytophthora citrophthora.</title>
        <authorList>
            <person name="Moller H."/>
            <person name="Coetzee B."/>
            <person name="Rose L.J."/>
            <person name="Van Niekerk J.M."/>
        </authorList>
    </citation>
    <scope>NUCLEOTIDE SEQUENCE</scope>
    <source>
        <strain evidence="4">STE-U-9442</strain>
    </source>
</reference>
<dbReference type="PANTHER" id="PTHR24198:SF165">
    <property type="entry name" value="ANKYRIN REPEAT-CONTAINING PROTEIN-RELATED"/>
    <property type="match status" value="1"/>
</dbReference>
<dbReference type="SUPFAM" id="SSF48403">
    <property type="entry name" value="Ankyrin repeat"/>
    <property type="match status" value="1"/>
</dbReference>
<dbReference type="PANTHER" id="PTHR24198">
    <property type="entry name" value="ANKYRIN REPEAT AND PROTEIN KINASE DOMAIN-CONTAINING PROTEIN"/>
    <property type="match status" value="1"/>
</dbReference>